<gene>
    <name evidence="2" type="ORF">Pla8534_15780</name>
</gene>
<sequence length="181" mass="19228" precursor="true">MRASPTVTKCLIWLAVLLSPLQSVQGMHLLCSRCVHCFAASDHAEGAAVCCHDDEVSAAACRECNADSVATQEQHACCSRSRSKAPPAAATALKTTTSPVDACQTTTPCPCPPQCECHQPPHAQLLELSRWEWNPGDLLPGFEPAPTGPMHRTRSTAGSIAPPLVCRSSLQTCVALCRLLV</sequence>
<feature type="chain" id="PRO_5022117484" evidence="1">
    <location>
        <begin position="26"/>
        <end position="181"/>
    </location>
</feature>
<organism evidence="2 3">
    <name type="scientific">Lignipirellula cremea</name>
    <dbReference type="NCBI Taxonomy" id="2528010"/>
    <lineage>
        <taxon>Bacteria</taxon>
        <taxon>Pseudomonadati</taxon>
        <taxon>Planctomycetota</taxon>
        <taxon>Planctomycetia</taxon>
        <taxon>Pirellulales</taxon>
        <taxon>Pirellulaceae</taxon>
        <taxon>Lignipirellula</taxon>
    </lineage>
</organism>
<name>A0A518DPN3_9BACT</name>
<dbReference type="EMBL" id="CP036433">
    <property type="protein sequence ID" value="QDU93795.1"/>
    <property type="molecule type" value="Genomic_DNA"/>
</dbReference>
<feature type="signal peptide" evidence="1">
    <location>
        <begin position="1"/>
        <end position="25"/>
    </location>
</feature>
<keyword evidence="3" id="KW-1185">Reference proteome</keyword>
<protein>
    <submittedName>
        <fullName evidence="2">Uncharacterized protein</fullName>
    </submittedName>
</protein>
<proteinExistence type="predicted"/>
<dbReference type="Proteomes" id="UP000317648">
    <property type="component" value="Chromosome"/>
</dbReference>
<keyword evidence="1" id="KW-0732">Signal</keyword>
<evidence type="ECO:0000313" key="2">
    <source>
        <dbReference type="EMBL" id="QDU93795.1"/>
    </source>
</evidence>
<evidence type="ECO:0000313" key="3">
    <source>
        <dbReference type="Proteomes" id="UP000317648"/>
    </source>
</evidence>
<dbReference type="KEGG" id="lcre:Pla8534_15780"/>
<accession>A0A518DPN3</accession>
<evidence type="ECO:0000256" key="1">
    <source>
        <dbReference type="SAM" id="SignalP"/>
    </source>
</evidence>
<dbReference type="RefSeq" id="WP_145051094.1">
    <property type="nucleotide sequence ID" value="NZ_CP036433.1"/>
</dbReference>
<reference evidence="2 3" key="1">
    <citation type="submission" date="2019-02" db="EMBL/GenBank/DDBJ databases">
        <title>Deep-cultivation of Planctomycetes and their phenomic and genomic characterization uncovers novel biology.</title>
        <authorList>
            <person name="Wiegand S."/>
            <person name="Jogler M."/>
            <person name="Boedeker C."/>
            <person name="Pinto D."/>
            <person name="Vollmers J."/>
            <person name="Rivas-Marin E."/>
            <person name="Kohn T."/>
            <person name="Peeters S.H."/>
            <person name="Heuer A."/>
            <person name="Rast P."/>
            <person name="Oberbeckmann S."/>
            <person name="Bunk B."/>
            <person name="Jeske O."/>
            <person name="Meyerdierks A."/>
            <person name="Storesund J.E."/>
            <person name="Kallscheuer N."/>
            <person name="Luecker S."/>
            <person name="Lage O.M."/>
            <person name="Pohl T."/>
            <person name="Merkel B.J."/>
            <person name="Hornburger P."/>
            <person name="Mueller R.-W."/>
            <person name="Bruemmer F."/>
            <person name="Labrenz M."/>
            <person name="Spormann A.M."/>
            <person name="Op den Camp H."/>
            <person name="Overmann J."/>
            <person name="Amann R."/>
            <person name="Jetten M.S.M."/>
            <person name="Mascher T."/>
            <person name="Medema M.H."/>
            <person name="Devos D.P."/>
            <person name="Kaster A.-K."/>
            <person name="Ovreas L."/>
            <person name="Rohde M."/>
            <person name="Galperin M.Y."/>
            <person name="Jogler C."/>
        </authorList>
    </citation>
    <scope>NUCLEOTIDE SEQUENCE [LARGE SCALE GENOMIC DNA]</scope>
    <source>
        <strain evidence="2 3">Pla85_3_4</strain>
    </source>
</reference>
<dbReference type="AlphaFoldDB" id="A0A518DPN3"/>